<reference evidence="2" key="1">
    <citation type="submission" date="2021-01" db="EMBL/GenBank/DDBJ databases">
        <title>Whole genome shotgun sequence of Planosporangium flavigriseum NBRC 105377.</title>
        <authorList>
            <person name="Komaki H."/>
            <person name="Tamura T."/>
        </authorList>
    </citation>
    <scope>NUCLEOTIDE SEQUENCE</scope>
    <source>
        <strain evidence="2">NBRC 105377</strain>
    </source>
</reference>
<dbReference type="Gene3D" id="3.40.50.2000">
    <property type="entry name" value="Glycogen Phosphorylase B"/>
    <property type="match status" value="2"/>
</dbReference>
<accession>A0A8J3LI25</accession>
<dbReference type="Pfam" id="PF00982">
    <property type="entry name" value="Glyco_transf_20"/>
    <property type="match status" value="1"/>
</dbReference>
<dbReference type="AlphaFoldDB" id="A0A8J3LI25"/>
<evidence type="ECO:0000313" key="3">
    <source>
        <dbReference type="Proteomes" id="UP000653674"/>
    </source>
</evidence>
<gene>
    <name evidence="2" type="primary">otsA_1</name>
    <name evidence="2" type="ORF">Pfl04_00880</name>
</gene>
<dbReference type="PANTHER" id="PTHR10788:SF106">
    <property type="entry name" value="BCDNA.GH08860"/>
    <property type="match status" value="1"/>
</dbReference>
<dbReference type="SUPFAM" id="SSF53756">
    <property type="entry name" value="UDP-Glycosyltransferase/glycogen phosphorylase"/>
    <property type="match status" value="1"/>
</dbReference>
<dbReference type="Proteomes" id="UP000653674">
    <property type="component" value="Unassembled WGS sequence"/>
</dbReference>
<proteinExistence type="inferred from homology"/>
<dbReference type="RefSeq" id="WP_168076198.1">
    <property type="nucleotide sequence ID" value="NZ_BAAAQJ010000022.1"/>
</dbReference>
<organism evidence="2 3">
    <name type="scientific">Planosporangium flavigriseum</name>
    <dbReference type="NCBI Taxonomy" id="373681"/>
    <lineage>
        <taxon>Bacteria</taxon>
        <taxon>Bacillati</taxon>
        <taxon>Actinomycetota</taxon>
        <taxon>Actinomycetes</taxon>
        <taxon>Micromonosporales</taxon>
        <taxon>Micromonosporaceae</taxon>
        <taxon>Planosporangium</taxon>
    </lineage>
</organism>
<protein>
    <submittedName>
        <fullName evidence="2">Trehalose-6-phosphate synthase</fullName>
    </submittedName>
</protein>
<comment type="caution">
    <text evidence="2">The sequence shown here is derived from an EMBL/GenBank/DDBJ whole genome shotgun (WGS) entry which is preliminary data.</text>
</comment>
<evidence type="ECO:0000313" key="2">
    <source>
        <dbReference type="EMBL" id="GIG71684.1"/>
    </source>
</evidence>
<dbReference type="GO" id="GO:0005992">
    <property type="term" value="P:trehalose biosynthetic process"/>
    <property type="evidence" value="ECO:0007669"/>
    <property type="project" value="InterPro"/>
</dbReference>
<keyword evidence="3" id="KW-1185">Reference proteome</keyword>
<name>A0A8J3LI25_9ACTN</name>
<dbReference type="CDD" id="cd03788">
    <property type="entry name" value="GT20_TPS"/>
    <property type="match status" value="1"/>
</dbReference>
<dbReference type="InterPro" id="IPR001830">
    <property type="entry name" value="Glyco_trans_20"/>
</dbReference>
<dbReference type="GO" id="GO:0003825">
    <property type="term" value="F:alpha,alpha-trehalose-phosphate synthase (UDP-forming) activity"/>
    <property type="evidence" value="ECO:0007669"/>
    <property type="project" value="TreeGrafter"/>
</dbReference>
<dbReference type="PANTHER" id="PTHR10788">
    <property type="entry name" value="TREHALOSE-6-PHOSPHATE SYNTHASE"/>
    <property type="match status" value="1"/>
</dbReference>
<evidence type="ECO:0000256" key="1">
    <source>
        <dbReference type="ARBA" id="ARBA00008799"/>
    </source>
</evidence>
<comment type="similarity">
    <text evidence="1">Belongs to the glycosyltransferase 20 family.</text>
</comment>
<dbReference type="EMBL" id="BONU01000001">
    <property type="protein sequence ID" value="GIG71684.1"/>
    <property type="molecule type" value="Genomic_DNA"/>
</dbReference>
<sequence length="468" mass="53020">MSEQYRFVVVANRLPVDEDVDEDGKREWARSPGGLVSALHPTVRARRGAWIGWAGGTGDPPEPFDLDGMRLHPIGLSQQELDFYYEGESNATIWPLYHDAVETPAFHRHWWDAYRRVNQRFAEATAELAAPGATVWVHDYQLQLVPAMLRELRPDLRIGFFLHIPFPPVELFMQLPWRTRVLEGLLGADLVGFQRPGGAENFFRLTRTLLGLEPEADQVVFNGRAVTARAFPISIDVAEMEHLAADPHIRERAKQLSKELGGNRRLLLGVDRLDYTKGIEHRLKAYRELLAEDRLSNQETVLVQVATPSRLRVAQYRQLRERVEREVGRINGEFGEVGLAPVHYLFRSYDREELLALYLAADVMVVTPLRDGMNLVAKEYVAARTDNTGALVLSEFTGAAAELPEAFGVNPHDVDGLKEALIQALRTPTEHLHDRMRRMRAHVRAHDVTRWAKDFLEALGERDAAGPC</sequence>